<accession>A0A2U2BVB2</accession>
<feature type="transmembrane region" description="Helical" evidence="6">
    <location>
        <begin position="225"/>
        <end position="244"/>
    </location>
</feature>
<evidence type="ECO:0000256" key="6">
    <source>
        <dbReference type="SAM" id="Phobius"/>
    </source>
</evidence>
<keyword evidence="3 6" id="KW-0812">Transmembrane</keyword>
<dbReference type="InterPro" id="IPR002549">
    <property type="entry name" value="AI-2E-like"/>
</dbReference>
<evidence type="ECO:0000313" key="8">
    <source>
        <dbReference type="Proteomes" id="UP000245168"/>
    </source>
</evidence>
<feature type="transmembrane region" description="Helical" evidence="6">
    <location>
        <begin position="321"/>
        <end position="354"/>
    </location>
</feature>
<protein>
    <submittedName>
        <fullName evidence="7">AI-2E family transporter</fullName>
    </submittedName>
</protein>
<evidence type="ECO:0000256" key="1">
    <source>
        <dbReference type="ARBA" id="ARBA00004141"/>
    </source>
</evidence>
<keyword evidence="8" id="KW-1185">Reference proteome</keyword>
<feature type="transmembrane region" description="Helical" evidence="6">
    <location>
        <begin position="250"/>
        <end position="272"/>
    </location>
</feature>
<keyword evidence="4 6" id="KW-1133">Transmembrane helix</keyword>
<sequence>MTDGPNPHDANHAQRQALQRSFILILALVVSAVFLWMIRSFLGALFLAAVLTIFLMPLQDRLARLFRGGRKAAAAVVLLIAVLIAGLPLLAVFALVVDQAVEVSQILIPWIQDQVAAVRAEGLEGLPDWLPFREALAPYQAELTSQIGQFASNLGGLLVSGLRRATGGTLGFVLNTVVVLFALFLFLTRGEQMSRRAINLLPMTADDREMLAERTLSTIRATVKGTFVIALIQGVLTGAALAIAGVPGSAFWGTLAGLLAIIPGVGPPLVWAPAGIWLIAEGQTVAGVAVLVWGAAVVGVLDNILRPVLVGKDAKMSDLMVLLSTLGGLMLFGAIGIVIGPVIAALFTSVWYIYAQSYAPLLAEPGKRADEDGDS</sequence>
<comment type="subcellular location">
    <subcellularLocation>
        <location evidence="1">Membrane</location>
        <topology evidence="1">Multi-pass membrane protein</topology>
    </subcellularLocation>
</comment>
<name>A0A2U2BVB2_9PROT</name>
<feature type="transmembrane region" description="Helical" evidence="6">
    <location>
        <begin position="44"/>
        <end position="60"/>
    </location>
</feature>
<evidence type="ECO:0000313" key="7">
    <source>
        <dbReference type="EMBL" id="PWE17966.1"/>
    </source>
</evidence>
<comment type="similarity">
    <text evidence="2">Belongs to the autoinducer-2 exporter (AI-2E) (TC 2.A.86) family.</text>
</comment>
<dbReference type="EMBL" id="QEXV01000002">
    <property type="protein sequence ID" value="PWE17966.1"/>
    <property type="molecule type" value="Genomic_DNA"/>
</dbReference>
<reference evidence="8" key="1">
    <citation type="submission" date="2018-05" db="EMBL/GenBank/DDBJ databases">
        <authorList>
            <person name="Liu B.-T."/>
        </authorList>
    </citation>
    <scope>NUCLEOTIDE SEQUENCE [LARGE SCALE GENOMIC DNA]</scope>
    <source>
        <strain evidence="8">WD6-1</strain>
    </source>
</reference>
<dbReference type="RefSeq" id="WP_109252320.1">
    <property type="nucleotide sequence ID" value="NZ_QEXV01000002.1"/>
</dbReference>
<comment type="caution">
    <text evidence="7">The sequence shown here is derived from an EMBL/GenBank/DDBJ whole genome shotgun (WGS) entry which is preliminary data.</text>
</comment>
<dbReference type="Pfam" id="PF01594">
    <property type="entry name" value="AI-2E_transport"/>
    <property type="match status" value="1"/>
</dbReference>
<proteinExistence type="inferred from homology"/>
<evidence type="ECO:0000256" key="3">
    <source>
        <dbReference type="ARBA" id="ARBA00022692"/>
    </source>
</evidence>
<dbReference type="PANTHER" id="PTHR21716">
    <property type="entry name" value="TRANSMEMBRANE PROTEIN"/>
    <property type="match status" value="1"/>
</dbReference>
<feature type="transmembrane region" description="Helical" evidence="6">
    <location>
        <begin position="167"/>
        <end position="187"/>
    </location>
</feature>
<evidence type="ECO:0000256" key="4">
    <source>
        <dbReference type="ARBA" id="ARBA00022989"/>
    </source>
</evidence>
<dbReference type="AlphaFoldDB" id="A0A2U2BVB2"/>
<keyword evidence="5 6" id="KW-0472">Membrane</keyword>
<dbReference type="OrthoDB" id="106838at2"/>
<feature type="transmembrane region" description="Helical" evidence="6">
    <location>
        <begin position="21"/>
        <end position="38"/>
    </location>
</feature>
<feature type="transmembrane region" description="Helical" evidence="6">
    <location>
        <begin position="284"/>
        <end position="301"/>
    </location>
</feature>
<dbReference type="PANTHER" id="PTHR21716:SF4">
    <property type="entry name" value="TRANSMEMBRANE PROTEIN 245"/>
    <property type="match status" value="1"/>
</dbReference>
<evidence type="ECO:0000256" key="5">
    <source>
        <dbReference type="ARBA" id="ARBA00023136"/>
    </source>
</evidence>
<dbReference type="GO" id="GO:0016020">
    <property type="term" value="C:membrane"/>
    <property type="evidence" value="ECO:0007669"/>
    <property type="project" value="UniProtKB-SubCell"/>
</dbReference>
<feature type="transmembrane region" description="Helical" evidence="6">
    <location>
        <begin position="72"/>
        <end position="97"/>
    </location>
</feature>
<dbReference type="Proteomes" id="UP000245168">
    <property type="component" value="Unassembled WGS sequence"/>
</dbReference>
<gene>
    <name evidence="7" type="ORF">DDZ18_05170</name>
</gene>
<organism evidence="7 8">
    <name type="scientific">Marinicauda salina</name>
    <dbReference type="NCBI Taxonomy" id="2135793"/>
    <lineage>
        <taxon>Bacteria</taxon>
        <taxon>Pseudomonadati</taxon>
        <taxon>Pseudomonadota</taxon>
        <taxon>Alphaproteobacteria</taxon>
        <taxon>Maricaulales</taxon>
        <taxon>Maricaulaceae</taxon>
        <taxon>Marinicauda</taxon>
    </lineage>
</organism>
<evidence type="ECO:0000256" key="2">
    <source>
        <dbReference type="ARBA" id="ARBA00009773"/>
    </source>
</evidence>